<gene>
    <name evidence="1" type="ORF">MRBLWS13_002384</name>
</gene>
<dbReference type="EMBL" id="CP151632">
    <property type="protein sequence ID" value="WZO34719.1"/>
    <property type="molecule type" value="Genomic_DNA"/>
</dbReference>
<evidence type="ECO:0008006" key="2">
    <source>
        <dbReference type="Google" id="ProtNLM"/>
    </source>
</evidence>
<protein>
    <recommendedName>
        <fullName evidence="2">Inositol-phosphate phosphatase</fullName>
    </recommendedName>
</protein>
<dbReference type="RefSeq" id="WP_349429046.1">
    <property type="nucleotide sequence ID" value="NZ_CP151632.1"/>
</dbReference>
<dbReference type="Gene3D" id="3.40.190.80">
    <property type="match status" value="1"/>
</dbReference>
<proteinExistence type="predicted"/>
<name>A0AAU6SCS7_9MICO</name>
<organism evidence="1">
    <name type="scientific">Microbacterium sp. LWS13-1.2</name>
    <dbReference type="NCBI Taxonomy" id="3135264"/>
    <lineage>
        <taxon>Bacteria</taxon>
        <taxon>Bacillati</taxon>
        <taxon>Actinomycetota</taxon>
        <taxon>Actinomycetes</taxon>
        <taxon>Micrococcales</taxon>
        <taxon>Microbacteriaceae</taxon>
        <taxon>Microbacterium</taxon>
    </lineage>
</organism>
<dbReference type="SUPFAM" id="SSF56655">
    <property type="entry name" value="Carbohydrate phosphatase"/>
    <property type="match status" value="1"/>
</dbReference>
<dbReference type="AlphaFoldDB" id="A0AAU6SCS7"/>
<evidence type="ECO:0000313" key="1">
    <source>
        <dbReference type="EMBL" id="WZO34719.1"/>
    </source>
</evidence>
<accession>A0AAU6SCS7</accession>
<sequence>MTGGDLRGSVHWTAGIALCRAAGAVVTNLAGDELHTGDHGLVAAADAETHAFLLDRLHTADGEAA</sequence>
<reference evidence="1" key="1">
    <citation type="submission" date="2024-04" db="EMBL/GenBank/DDBJ databases">
        <authorList>
            <person name="Roder T."/>
            <person name="Oberhansli S."/>
            <person name="Kreuzer M."/>
        </authorList>
    </citation>
    <scope>NUCLEOTIDE SEQUENCE</scope>
    <source>
        <strain evidence="1">LWS13-1.2</strain>
    </source>
</reference>